<evidence type="ECO:0000313" key="2">
    <source>
        <dbReference type="Proteomes" id="UP000318995"/>
    </source>
</evidence>
<accession>A0A5C5WCJ6</accession>
<dbReference type="RefSeq" id="WP_146572657.1">
    <property type="nucleotide sequence ID" value="NZ_SJPH01000002.1"/>
</dbReference>
<organism evidence="1 2">
    <name type="scientific">Botrimarina hoheduenensis</name>
    <dbReference type="NCBI Taxonomy" id="2528000"/>
    <lineage>
        <taxon>Bacteria</taxon>
        <taxon>Pseudomonadati</taxon>
        <taxon>Planctomycetota</taxon>
        <taxon>Planctomycetia</taxon>
        <taxon>Pirellulales</taxon>
        <taxon>Lacipirellulaceae</taxon>
        <taxon>Botrimarina</taxon>
    </lineage>
</organism>
<dbReference type="Proteomes" id="UP000318995">
    <property type="component" value="Unassembled WGS sequence"/>
</dbReference>
<dbReference type="OrthoDB" id="9987486at2"/>
<dbReference type="EMBL" id="SJPH01000002">
    <property type="protein sequence ID" value="TWT47795.1"/>
    <property type="molecule type" value="Genomic_DNA"/>
</dbReference>
<dbReference type="AlphaFoldDB" id="A0A5C5WCJ6"/>
<name>A0A5C5WCJ6_9BACT</name>
<gene>
    <name evidence="1" type="ORF">Pla111_14180</name>
</gene>
<keyword evidence="2" id="KW-1185">Reference proteome</keyword>
<reference evidence="1 2" key="1">
    <citation type="submission" date="2019-02" db="EMBL/GenBank/DDBJ databases">
        <title>Deep-cultivation of Planctomycetes and their phenomic and genomic characterization uncovers novel biology.</title>
        <authorList>
            <person name="Wiegand S."/>
            <person name="Jogler M."/>
            <person name="Boedeker C."/>
            <person name="Pinto D."/>
            <person name="Vollmers J."/>
            <person name="Rivas-Marin E."/>
            <person name="Kohn T."/>
            <person name="Peeters S.H."/>
            <person name="Heuer A."/>
            <person name="Rast P."/>
            <person name="Oberbeckmann S."/>
            <person name="Bunk B."/>
            <person name="Jeske O."/>
            <person name="Meyerdierks A."/>
            <person name="Storesund J.E."/>
            <person name="Kallscheuer N."/>
            <person name="Luecker S."/>
            <person name="Lage O.M."/>
            <person name="Pohl T."/>
            <person name="Merkel B.J."/>
            <person name="Hornburger P."/>
            <person name="Mueller R.-W."/>
            <person name="Bruemmer F."/>
            <person name="Labrenz M."/>
            <person name="Spormann A.M."/>
            <person name="Op Den Camp H."/>
            <person name="Overmann J."/>
            <person name="Amann R."/>
            <person name="Jetten M.S.M."/>
            <person name="Mascher T."/>
            <person name="Medema M.H."/>
            <person name="Devos D.P."/>
            <person name="Kaster A.-K."/>
            <person name="Ovreas L."/>
            <person name="Rohde M."/>
            <person name="Galperin M.Y."/>
            <person name="Jogler C."/>
        </authorList>
    </citation>
    <scope>NUCLEOTIDE SEQUENCE [LARGE SCALE GENOMIC DNA]</scope>
    <source>
        <strain evidence="1 2">Pla111</strain>
    </source>
</reference>
<sequence length="145" mass="15816">MSESTEAPWRSDWSLFIDELADCLRASEDTDGLARRFGNQSVEWEGVLDRKQIDELAPSVNLALPEKHIDFGDGRVAMLKSVSLPLADSAIAGWQQIAEGTMVKFSAMVGAGVSPFPPVEVTNLRSGKTIVMIRLSEGAIVRINK</sequence>
<evidence type="ECO:0000313" key="1">
    <source>
        <dbReference type="EMBL" id="TWT47795.1"/>
    </source>
</evidence>
<protein>
    <submittedName>
        <fullName evidence="1">Uncharacterized protein</fullName>
    </submittedName>
</protein>
<proteinExistence type="predicted"/>
<comment type="caution">
    <text evidence="1">The sequence shown here is derived from an EMBL/GenBank/DDBJ whole genome shotgun (WGS) entry which is preliminary data.</text>
</comment>